<reference evidence="1 2" key="1">
    <citation type="submission" date="2020-05" db="EMBL/GenBank/DDBJ databases">
        <title>MicrobeNet Type strains.</title>
        <authorList>
            <person name="Nicholson A.C."/>
        </authorList>
    </citation>
    <scope>NUCLEOTIDE SEQUENCE [LARGE SCALE GENOMIC DNA]</scope>
    <source>
        <strain evidence="1 2">JCM 3224</strain>
    </source>
</reference>
<gene>
    <name evidence="1" type="ORF">HLB23_17580</name>
</gene>
<dbReference type="Proteomes" id="UP000586827">
    <property type="component" value="Unassembled WGS sequence"/>
</dbReference>
<name>A0A849CEJ1_9NOCA</name>
<accession>A0A849CEJ1</accession>
<comment type="caution">
    <text evidence="1">The sequence shown here is derived from an EMBL/GenBank/DDBJ whole genome shotgun (WGS) entry which is preliminary data.</text>
</comment>
<dbReference type="AlphaFoldDB" id="A0A849CEJ1"/>
<protein>
    <submittedName>
        <fullName evidence="1">Uncharacterized protein</fullName>
    </submittedName>
</protein>
<evidence type="ECO:0000313" key="1">
    <source>
        <dbReference type="EMBL" id="NNH71651.1"/>
    </source>
</evidence>
<proteinExistence type="predicted"/>
<sequence length="69" mass="8022">MSDQPHDAVVRKFPTKIKRPVMPTFEEVMAEIDPAVLPKLPPSKFDKKPEPPAVEQMAKILPFRRREER</sequence>
<dbReference type="RefSeq" id="WP_067519771.1">
    <property type="nucleotide sequence ID" value="NZ_JABELX010000006.1"/>
</dbReference>
<evidence type="ECO:0000313" key="2">
    <source>
        <dbReference type="Proteomes" id="UP000586827"/>
    </source>
</evidence>
<keyword evidence="2" id="KW-1185">Reference proteome</keyword>
<organism evidence="1 2">
    <name type="scientific">Nocardia uniformis</name>
    <dbReference type="NCBI Taxonomy" id="53432"/>
    <lineage>
        <taxon>Bacteria</taxon>
        <taxon>Bacillati</taxon>
        <taxon>Actinomycetota</taxon>
        <taxon>Actinomycetes</taxon>
        <taxon>Mycobacteriales</taxon>
        <taxon>Nocardiaceae</taxon>
        <taxon>Nocardia</taxon>
    </lineage>
</organism>
<dbReference type="EMBL" id="JABELX010000006">
    <property type="protein sequence ID" value="NNH71651.1"/>
    <property type="molecule type" value="Genomic_DNA"/>
</dbReference>